<dbReference type="GO" id="GO:0008270">
    <property type="term" value="F:zinc ion binding"/>
    <property type="evidence" value="ECO:0007669"/>
    <property type="project" value="UniProtKB-KW"/>
</dbReference>
<dbReference type="InterPro" id="IPR019309">
    <property type="entry name" value="WASHC3"/>
</dbReference>
<dbReference type="EMBL" id="CAADRA010005250">
    <property type="protein sequence ID" value="VFT87656.1"/>
    <property type="molecule type" value="Genomic_DNA"/>
</dbReference>
<keyword evidence="4" id="KW-0862">Zinc</keyword>
<proteinExistence type="inferred from homology"/>
<dbReference type="PANTHER" id="PTHR13015">
    <property type="entry name" value="PROTEIN AD-016-RELATED"/>
    <property type="match status" value="1"/>
</dbReference>
<feature type="compositionally biased region" description="Acidic residues" evidence="6">
    <location>
        <begin position="69"/>
        <end position="85"/>
    </location>
</feature>
<evidence type="ECO:0000313" key="9">
    <source>
        <dbReference type="EMBL" id="VFT87656.1"/>
    </source>
</evidence>
<dbReference type="GO" id="GO:0006887">
    <property type="term" value="P:exocytosis"/>
    <property type="evidence" value="ECO:0007669"/>
    <property type="project" value="TreeGrafter"/>
</dbReference>
<feature type="domain" description="MYND-type" evidence="7">
    <location>
        <begin position="23"/>
        <end position="60"/>
    </location>
</feature>
<dbReference type="Pfam" id="PF01753">
    <property type="entry name" value="zf-MYND"/>
    <property type="match status" value="1"/>
</dbReference>
<dbReference type="PANTHER" id="PTHR13015:SF0">
    <property type="entry name" value="WASH COMPLEX SUBUNIT 3"/>
    <property type="match status" value="1"/>
</dbReference>
<feature type="region of interest" description="Disordered" evidence="6">
    <location>
        <begin position="66"/>
        <end position="109"/>
    </location>
</feature>
<dbReference type="OrthoDB" id="268027at2759"/>
<sequence>MADSDSDDELMKALQGHTRPRECAYCQTDGASFPCQKCHSVAYCDDGCMRRHFKAHRDQCMKVYLKEESESESEEEEEEEEEVEDEKSNAAMGALARRRSSRAGFGGGTTIPGLTEDQIAQLIKLSTKSTDVLKSSKEVSALKAQIDEMMKSQATMQEKADRVSQIHPDQVLHKSSSIKQKELDTLMQKLDALEKRASFATGGGGGLPSSAGMMMSMPGMLPMPSMAPAPTVVVYTPLLVKDDDKFKKYFKLLKMNMPIDQIKAKMEVEGVSPALLDTPNAVSPNDPGPPPGAYIPMTVGEDPKFKKYFKLQSMHMPVDQIKMKMEADGVDPELLDHPERVSPNDPGLPPPPNSSGTLAFPPPATTPPPVYIPLLVKDDPAFKKYFKLLTMGMPKEQVALKIKADGFKPEVLDTPDGVSPNDPGPPVALPPQPMLSPPASGGVNGVSMEQLFAMVMQHHQMIQSGAAGGGGGGARTPPGSEPSMGGDAPVRSVKDQMAAELAAASDAIHDIFGEDTIKATGGGMTMVEQLEKKARKDSNKKLVDNIDAINATIHELLTIQFKNEAHAVEYAGQVTKKLEGFGLTLGVDANQTWSARLLIKNKDTRDWYFNEQQRLDAGNAYIRLWSLSTLANDATQLIQKYEQIVNAPATFAAQTKNKVEVIDKFTNLLKDAVKLKHKIFKNQTYNVELTRMGTLKVPQEYEAHGTKLTDASAVLASAALDFADDELRVLDKTVRAKKIRASATVHVGEKALQLVGIVNKLGAGKMDKVNARVGPLEATLQSIKETYFAEKDEEDEDDVL</sequence>
<evidence type="ECO:0000256" key="4">
    <source>
        <dbReference type="ARBA" id="ARBA00022833"/>
    </source>
</evidence>
<dbReference type="Pfam" id="PF10152">
    <property type="entry name" value="CCDC53"/>
    <property type="match status" value="3"/>
</dbReference>
<dbReference type="InterPro" id="IPR002893">
    <property type="entry name" value="Znf_MYND"/>
</dbReference>
<evidence type="ECO:0000256" key="6">
    <source>
        <dbReference type="SAM" id="MobiDB-lite"/>
    </source>
</evidence>
<feature type="region of interest" description="Disordered" evidence="6">
    <location>
        <begin position="463"/>
        <end position="489"/>
    </location>
</feature>
<evidence type="ECO:0000313" key="10">
    <source>
        <dbReference type="Proteomes" id="UP000332933"/>
    </source>
</evidence>
<dbReference type="SUPFAM" id="SSF144232">
    <property type="entry name" value="HIT/MYND zinc finger-like"/>
    <property type="match status" value="1"/>
</dbReference>
<dbReference type="PROSITE" id="PS01360">
    <property type="entry name" value="ZF_MYND_1"/>
    <property type="match status" value="1"/>
</dbReference>
<evidence type="ECO:0000256" key="2">
    <source>
        <dbReference type="ARBA" id="ARBA00022723"/>
    </source>
</evidence>
<keyword evidence="2" id="KW-0479">Metal-binding</keyword>
<accession>A0A485KRE0</accession>
<evidence type="ECO:0000313" key="8">
    <source>
        <dbReference type="EMBL" id="KAF0698593.1"/>
    </source>
</evidence>
<gene>
    <name evidence="9" type="primary">Aste57867_10787</name>
    <name evidence="8" type="ORF">As57867_010747</name>
    <name evidence="9" type="ORF">ASTE57867_10787</name>
</gene>
<keyword evidence="3 5" id="KW-0863">Zinc-finger</keyword>
<dbReference type="EMBL" id="VJMH01005229">
    <property type="protein sequence ID" value="KAF0698593.1"/>
    <property type="molecule type" value="Genomic_DNA"/>
</dbReference>
<organism evidence="9 10">
    <name type="scientific">Aphanomyces stellatus</name>
    <dbReference type="NCBI Taxonomy" id="120398"/>
    <lineage>
        <taxon>Eukaryota</taxon>
        <taxon>Sar</taxon>
        <taxon>Stramenopiles</taxon>
        <taxon>Oomycota</taxon>
        <taxon>Saprolegniomycetes</taxon>
        <taxon>Saprolegniales</taxon>
        <taxon>Verrucalvaceae</taxon>
        <taxon>Aphanomyces</taxon>
    </lineage>
</organism>
<evidence type="ECO:0000256" key="5">
    <source>
        <dbReference type="PROSITE-ProRule" id="PRU00134"/>
    </source>
</evidence>
<evidence type="ECO:0000259" key="7">
    <source>
        <dbReference type="PROSITE" id="PS50865"/>
    </source>
</evidence>
<dbReference type="Gene3D" id="6.10.140.2220">
    <property type="match status" value="1"/>
</dbReference>
<name>A0A485KRE0_9STRA</name>
<dbReference type="AlphaFoldDB" id="A0A485KRE0"/>
<dbReference type="PROSITE" id="PS50865">
    <property type="entry name" value="ZF_MYND_2"/>
    <property type="match status" value="1"/>
</dbReference>
<dbReference type="GO" id="GO:0030041">
    <property type="term" value="P:actin filament polymerization"/>
    <property type="evidence" value="ECO:0007669"/>
    <property type="project" value="TreeGrafter"/>
</dbReference>
<reference evidence="9 10" key="1">
    <citation type="submission" date="2019-03" db="EMBL/GenBank/DDBJ databases">
        <authorList>
            <person name="Gaulin E."/>
            <person name="Dumas B."/>
        </authorList>
    </citation>
    <scope>NUCLEOTIDE SEQUENCE [LARGE SCALE GENOMIC DNA]</scope>
    <source>
        <strain evidence="9">CBS 568.67</strain>
    </source>
</reference>
<reference evidence="8" key="2">
    <citation type="submission" date="2019-06" db="EMBL/GenBank/DDBJ databases">
        <title>Genomics analysis of Aphanomyces spp. identifies a new class of oomycete effector associated with host adaptation.</title>
        <authorList>
            <person name="Gaulin E."/>
        </authorList>
    </citation>
    <scope>NUCLEOTIDE SEQUENCE</scope>
    <source>
        <strain evidence="8">CBS 578.67</strain>
    </source>
</reference>
<dbReference type="Proteomes" id="UP000332933">
    <property type="component" value="Unassembled WGS sequence"/>
</dbReference>
<dbReference type="GO" id="GO:0071203">
    <property type="term" value="C:WASH complex"/>
    <property type="evidence" value="ECO:0007669"/>
    <property type="project" value="InterPro"/>
</dbReference>
<protein>
    <submittedName>
        <fullName evidence="9">Aste57867_10787 protein</fullName>
    </submittedName>
</protein>
<evidence type="ECO:0000256" key="1">
    <source>
        <dbReference type="ARBA" id="ARBA00006290"/>
    </source>
</evidence>
<comment type="similarity">
    <text evidence="1">Belongs to the CCDC53 family.</text>
</comment>
<feature type="region of interest" description="Disordered" evidence="6">
    <location>
        <begin position="333"/>
        <end position="364"/>
    </location>
</feature>
<keyword evidence="10" id="KW-1185">Reference proteome</keyword>
<evidence type="ECO:0000256" key="3">
    <source>
        <dbReference type="ARBA" id="ARBA00022771"/>
    </source>
</evidence>